<dbReference type="EC" id="2.8.2.-" evidence="4"/>
<dbReference type="OrthoDB" id="6341251at2759"/>
<comment type="similarity">
    <text evidence="1">Belongs to the sulfotransferase 1 family.</text>
</comment>
<dbReference type="Gene3D" id="3.40.50.300">
    <property type="entry name" value="P-loop containing nucleotide triphosphate hydrolases"/>
    <property type="match status" value="1"/>
</dbReference>
<keyword evidence="2 4" id="KW-0808">Transferase</keyword>
<dbReference type="GO" id="GO:0008146">
    <property type="term" value="F:sulfotransferase activity"/>
    <property type="evidence" value="ECO:0007669"/>
    <property type="project" value="InterPro"/>
</dbReference>
<evidence type="ECO:0000313" key="4">
    <source>
        <dbReference type="EMBL" id="CAC5417498.1"/>
    </source>
</evidence>
<dbReference type="InterPro" id="IPR027417">
    <property type="entry name" value="P-loop_NTPase"/>
</dbReference>
<protein>
    <submittedName>
        <fullName evidence="4">SULT6B1</fullName>
        <ecNumber evidence="4">2.8.2.-</ecNumber>
    </submittedName>
</protein>
<dbReference type="Pfam" id="PF00685">
    <property type="entry name" value="Sulfotransfer_1"/>
    <property type="match status" value="1"/>
</dbReference>
<organism evidence="4 5">
    <name type="scientific">Mytilus coruscus</name>
    <name type="common">Sea mussel</name>
    <dbReference type="NCBI Taxonomy" id="42192"/>
    <lineage>
        <taxon>Eukaryota</taxon>
        <taxon>Metazoa</taxon>
        <taxon>Spiralia</taxon>
        <taxon>Lophotrochozoa</taxon>
        <taxon>Mollusca</taxon>
        <taxon>Bivalvia</taxon>
        <taxon>Autobranchia</taxon>
        <taxon>Pteriomorphia</taxon>
        <taxon>Mytilida</taxon>
        <taxon>Mytiloidea</taxon>
        <taxon>Mytilidae</taxon>
        <taxon>Mytilinae</taxon>
        <taxon>Mytilus</taxon>
    </lineage>
</organism>
<keyword evidence="5" id="KW-1185">Reference proteome</keyword>
<accession>A0A6J8EB92</accession>
<dbReference type="PANTHER" id="PTHR11783">
    <property type="entry name" value="SULFOTRANSFERASE SULT"/>
    <property type="match status" value="1"/>
</dbReference>
<evidence type="ECO:0000313" key="5">
    <source>
        <dbReference type="Proteomes" id="UP000507470"/>
    </source>
</evidence>
<dbReference type="AlphaFoldDB" id="A0A6J8EB92"/>
<name>A0A6J8EB92_MYTCO</name>
<evidence type="ECO:0000256" key="1">
    <source>
        <dbReference type="ARBA" id="ARBA00005771"/>
    </source>
</evidence>
<reference evidence="4 5" key="1">
    <citation type="submission" date="2020-06" db="EMBL/GenBank/DDBJ databases">
        <authorList>
            <person name="Li R."/>
            <person name="Bekaert M."/>
        </authorList>
    </citation>
    <scope>NUCLEOTIDE SEQUENCE [LARGE SCALE GENOMIC DNA]</scope>
    <source>
        <strain evidence="5">wild</strain>
    </source>
</reference>
<gene>
    <name evidence="4" type="ORF">MCOR_49994</name>
</gene>
<dbReference type="InterPro" id="IPR000863">
    <property type="entry name" value="Sulfotransferase_dom"/>
</dbReference>
<evidence type="ECO:0000259" key="3">
    <source>
        <dbReference type="Pfam" id="PF00685"/>
    </source>
</evidence>
<feature type="domain" description="Sulfotransferase" evidence="3">
    <location>
        <begin position="91"/>
        <end position="324"/>
    </location>
</feature>
<evidence type="ECO:0000256" key="2">
    <source>
        <dbReference type="ARBA" id="ARBA00022679"/>
    </source>
</evidence>
<dbReference type="EMBL" id="CACVKT020008746">
    <property type="protein sequence ID" value="CAC5417498.1"/>
    <property type="molecule type" value="Genomic_DNA"/>
</dbReference>
<sequence length="335" mass="39955">MFLLFVCSAMRFDCSFEARNWLEAHMAQYTEWPKVEIAQNDILTVKDPSGNIIEMFPCYGYYFPRSSIEKQRYPDPRENIPDIIKMKTRHDDVFLTAYPKTGTHWLAEIIYMLLNQRLEYNAEYAKVSAMLPLQTPEMVDKLPSPRILNSHMLFSSLPRDILTQKNKVIFANRNPKDVAVSFYHFCRHTINYEGSWNDFLQLFMSERGMVYAGPWHKYMMDWDNVIRNNSKLDVLVVNYEDLKMNPLKEIERLAEYLNVENSTDFYSQVADRCRFNQLKDDYKNRNHPLREVIFRKGDVGDWKNWFTVAQNEEFDKHLTEKLTNSSWTFKYSVKE</sequence>
<proteinExistence type="inferred from homology"/>
<dbReference type="SUPFAM" id="SSF52540">
    <property type="entry name" value="P-loop containing nucleoside triphosphate hydrolases"/>
    <property type="match status" value="1"/>
</dbReference>
<dbReference type="Proteomes" id="UP000507470">
    <property type="component" value="Unassembled WGS sequence"/>
</dbReference>